<dbReference type="PRINTS" id="PR00411">
    <property type="entry name" value="PNDRDTASEI"/>
</dbReference>
<evidence type="ECO:0000256" key="2">
    <source>
        <dbReference type="ARBA" id="ARBA00037999"/>
    </source>
</evidence>
<accession>A0A4V3BSD7</accession>
<dbReference type="Gene3D" id="3.50.50.60">
    <property type="entry name" value="FAD/NAD(P)-binding domain"/>
    <property type="match status" value="1"/>
</dbReference>
<dbReference type="AlphaFoldDB" id="A0A4V3BSD7"/>
<dbReference type="InterPro" id="IPR015424">
    <property type="entry name" value="PyrdxlP-dep_Trfase"/>
</dbReference>
<dbReference type="GO" id="GO:0016491">
    <property type="term" value="F:oxidoreductase activity"/>
    <property type="evidence" value="ECO:0007669"/>
    <property type="project" value="InterPro"/>
</dbReference>
<dbReference type="SUPFAM" id="SSF53383">
    <property type="entry name" value="PLP-dependent transferases"/>
    <property type="match status" value="1"/>
</dbReference>
<evidence type="ECO:0000256" key="3">
    <source>
        <dbReference type="RuleBase" id="RU004508"/>
    </source>
</evidence>
<feature type="domain" description="FAD/NAD(P)-binding" evidence="4">
    <location>
        <begin position="398"/>
        <end position="646"/>
    </location>
</feature>
<dbReference type="InterPro" id="IPR015421">
    <property type="entry name" value="PyrdxlP-dep_Trfase_major"/>
</dbReference>
<dbReference type="GO" id="GO:0030170">
    <property type="term" value="F:pyridoxal phosphate binding"/>
    <property type="evidence" value="ECO:0007669"/>
    <property type="project" value="TreeGrafter"/>
</dbReference>
<keyword evidence="1 3" id="KW-0663">Pyridoxal phosphate</keyword>
<dbReference type="Pfam" id="PF01041">
    <property type="entry name" value="DegT_DnrJ_EryC1"/>
    <property type="match status" value="1"/>
</dbReference>
<name>A0A4V3BSD7_9SPHN</name>
<dbReference type="GO" id="GO:0000271">
    <property type="term" value="P:polysaccharide biosynthetic process"/>
    <property type="evidence" value="ECO:0007669"/>
    <property type="project" value="TreeGrafter"/>
</dbReference>
<evidence type="ECO:0000259" key="4">
    <source>
        <dbReference type="Pfam" id="PF07992"/>
    </source>
</evidence>
<dbReference type="GO" id="GO:0008483">
    <property type="term" value="F:transaminase activity"/>
    <property type="evidence" value="ECO:0007669"/>
    <property type="project" value="TreeGrafter"/>
</dbReference>
<gene>
    <name evidence="5" type="ORF">EV664_11474</name>
</gene>
<dbReference type="PRINTS" id="PR00368">
    <property type="entry name" value="FADPNR"/>
</dbReference>
<proteinExistence type="inferred from homology"/>
<dbReference type="OrthoDB" id="9768668at2"/>
<dbReference type="InterPro" id="IPR023753">
    <property type="entry name" value="FAD/NAD-binding_dom"/>
</dbReference>
<evidence type="ECO:0000256" key="1">
    <source>
        <dbReference type="ARBA" id="ARBA00022898"/>
    </source>
</evidence>
<comment type="caution">
    <text evidence="5">The sequence shown here is derived from an EMBL/GenBank/DDBJ whole genome shotgun (WGS) entry which is preliminary data.</text>
</comment>
<dbReference type="InterPro" id="IPR036188">
    <property type="entry name" value="FAD/NAD-bd_sf"/>
</dbReference>
<dbReference type="Pfam" id="PF07992">
    <property type="entry name" value="Pyr_redox_2"/>
    <property type="match status" value="1"/>
</dbReference>
<dbReference type="PANTHER" id="PTHR30244">
    <property type="entry name" value="TRANSAMINASE"/>
    <property type="match status" value="1"/>
</dbReference>
<dbReference type="Proteomes" id="UP000295493">
    <property type="component" value="Unassembled WGS sequence"/>
</dbReference>
<evidence type="ECO:0000313" key="5">
    <source>
        <dbReference type="EMBL" id="TDN79038.1"/>
    </source>
</evidence>
<dbReference type="RefSeq" id="WP_133496755.1">
    <property type="nucleotide sequence ID" value="NZ_BMLU01000013.1"/>
</dbReference>
<evidence type="ECO:0000313" key="6">
    <source>
        <dbReference type="Proteomes" id="UP000295493"/>
    </source>
</evidence>
<keyword evidence="6" id="KW-1185">Reference proteome</keyword>
<dbReference type="PANTHER" id="PTHR30244:SF9">
    <property type="entry name" value="PROTEIN RV3402C"/>
    <property type="match status" value="1"/>
</dbReference>
<sequence>MHQKHIALISPNPPKLSLLGDELHALERSGQFSNGGPQVTAFERDALKQLFQGEGDCHAVANATLGLMLAIREAVGRDWRGERYAMMPAFTFAATAHAAQWAGLTPLFVDSDPDDWAACAAAEQAALERYGDRIAAVIPYATFGTCIDLDRYRVMADRHGIAVVIDAAASLGAIDERGRGFGAGYPFTTVFSMHATKPFATAEGGLVYSADTRRIAAIREMGNFGFGAPRLATRPGINAKLPEVLGLLARAKLSQINAAADHRTRLLSAYSEALRGFSVQRLSGRRPLAQFQSLLLPRNLAPQRDRVIALLGEAGIGAGSYFTPHLGKHPHFAATALCEAVPVAEDIATRVLSLPLHDAMEVSDVPRIADAMFDALARVESRAGRPGAGTGPDRTGTAIIGGGPGGMAVMIAAAREGRIEQLAERGLTIIDRSATLGDGRLGEYAITSDSTAETFLTAIAESPYPEIAALADAPGSRIIQGYKGALGVPLALTPPFLRELAERITGIAERAGARILRGVDAEHARRLGGGGWSVALRLPDGERRELVADNLLIATGGRQCIDTSRAEKIVGQTLGALAGERLILSGDVIRTGGMAALARRLADVRAPRIAVVGGSTSALSTVALLLKAQPALPLGADAIRLIHRRPLRPFFPSVEAAHAEGFTDFTDADICPISGFVYRLAGFRLEARELLLRMLAVGGRVPDPRVAMIDAVRDEAAARTAISDADIVIAALGYRPNGMVLQEADGTRIALAADAPGRPRLVNQRCQVIDASGNPLPDAYGIGLAAGFVPEGRLGGEPSFQGKANGLWLWQNDVGSMIIDSLLEKRARAAA</sequence>
<protein>
    <submittedName>
        <fullName evidence="5">dTDP-4-amino-4,6-dideoxygalactose transaminase</fullName>
    </submittedName>
</protein>
<reference evidence="5 6" key="1">
    <citation type="submission" date="2019-03" db="EMBL/GenBank/DDBJ databases">
        <title>Genomic Encyclopedia of Type Strains, Phase IV (KMG-IV): sequencing the most valuable type-strain genomes for metagenomic binning, comparative biology and taxonomic classification.</title>
        <authorList>
            <person name="Goeker M."/>
        </authorList>
    </citation>
    <scope>NUCLEOTIDE SEQUENCE [LARGE SCALE GENOMIC DNA]</scope>
    <source>
        <strain evidence="5 6">DSM 25059</strain>
    </source>
</reference>
<comment type="similarity">
    <text evidence="2 3">Belongs to the DegT/DnrJ/EryC1 family.</text>
</comment>
<organism evidence="5 6">
    <name type="scientific">Stakelama pacifica</name>
    <dbReference type="NCBI Taxonomy" id="517720"/>
    <lineage>
        <taxon>Bacteria</taxon>
        <taxon>Pseudomonadati</taxon>
        <taxon>Pseudomonadota</taxon>
        <taxon>Alphaproteobacteria</taxon>
        <taxon>Sphingomonadales</taxon>
        <taxon>Sphingomonadaceae</taxon>
        <taxon>Stakelama</taxon>
    </lineage>
</organism>
<dbReference type="EMBL" id="SNWD01000014">
    <property type="protein sequence ID" value="TDN79038.1"/>
    <property type="molecule type" value="Genomic_DNA"/>
</dbReference>
<dbReference type="SUPFAM" id="SSF51905">
    <property type="entry name" value="FAD/NAD(P)-binding domain"/>
    <property type="match status" value="1"/>
</dbReference>
<dbReference type="Gene3D" id="3.40.640.10">
    <property type="entry name" value="Type I PLP-dependent aspartate aminotransferase-like (Major domain)"/>
    <property type="match status" value="1"/>
</dbReference>
<dbReference type="InterPro" id="IPR000653">
    <property type="entry name" value="DegT/StrS_aminotransferase"/>
</dbReference>